<keyword evidence="4" id="KW-0114">cAMP</keyword>
<evidence type="ECO:0000313" key="12">
    <source>
        <dbReference type="WBParaSite" id="BXY_1697300.1"/>
    </source>
</evidence>
<feature type="binding site" evidence="6">
    <location>
        <position position="423"/>
    </location>
    <ligand>
        <name>AMP</name>
        <dbReference type="ChEBI" id="CHEBI:456215"/>
    </ligand>
</feature>
<evidence type="ECO:0000313" key="11">
    <source>
        <dbReference type="Proteomes" id="UP000095284"/>
    </source>
</evidence>
<evidence type="ECO:0000256" key="8">
    <source>
        <dbReference type="RuleBase" id="RU363067"/>
    </source>
</evidence>
<dbReference type="Proteomes" id="UP000095284">
    <property type="component" value="Unplaced"/>
</dbReference>
<dbReference type="InterPro" id="IPR002073">
    <property type="entry name" value="PDEase_catalytic_dom"/>
</dbReference>
<protein>
    <recommendedName>
        <fullName evidence="8">Phosphodiesterase</fullName>
        <ecNumber evidence="8">3.1.4.-</ecNumber>
    </recommendedName>
</protein>
<dbReference type="eggNOG" id="KOG3689">
    <property type="taxonomic scope" value="Eukaryota"/>
</dbReference>
<dbReference type="InterPro" id="IPR023088">
    <property type="entry name" value="PDEase"/>
</dbReference>
<dbReference type="GO" id="GO:0007165">
    <property type="term" value="P:signal transduction"/>
    <property type="evidence" value="ECO:0007669"/>
    <property type="project" value="InterPro"/>
</dbReference>
<feature type="binding site" evidence="6">
    <location>
        <position position="474"/>
    </location>
    <ligand>
        <name>AMP</name>
        <dbReference type="ChEBI" id="CHEBI:456215"/>
    </ligand>
</feature>
<dbReference type="InterPro" id="IPR036971">
    <property type="entry name" value="PDEase_catalytic_dom_sf"/>
</dbReference>
<evidence type="ECO:0000256" key="6">
    <source>
        <dbReference type="PIRSR" id="PIRSR623088-2"/>
    </source>
</evidence>
<evidence type="ECO:0000256" key="3">
    <source>
        <dbReference type="ARBA" id="ARBA00022801"/>
    </source>
</evidence>
<proteinExistence type="inferred from homology"/>
<evidence type="ECO:0000256" key="9">
    <source>
        <dbReference type="SAM" id="MobiDB-lite"/>
    </source>
</evidence>
<dbReference type="SUPFAM" id="SSF109604">
    <property type="entry name" value="HD-domain/PDEase-like"/>
    <property type="match status" value="1"/>
</dbReference>
<feature type="active site" description="Proton donor" evidence="5">
    <location>
        <position position="265"/>
    </location>
</feature>
<organism evidence="11 12">
    <name type="scientific">Bursaphelenchus xylophilus</name>
    <name type="common">Pinewood nematode worm</name>
    <name type="synonym">Aphelenchoides xylophilus</name>
    <dbReference type="NCBI Taxonomy" id="6326"/>
    <lineage>
        <taxon>Eukaryota</taxon>
        <taxon>Metazoa</taxon>
        <taxon>Ecdysozoa</taxon>
        <taxon>Nematoda</taxon>
        <taxon>Chromadorea</taxon>
        <taxon>Rhabditida</taxon>
        <taxon>Tylenchina</taxon>
        <taxon>Tylenchomorpha</taxon>
        <taxon>Aphelenchoidea</taxon>
        <taxon>Aphelenchoididae</taxon>
        <taxon>Bursaphelenchus</taxon>
    </lineage>
</organism>
<feature type="binding site" evidence="7">
    <location>
        <position position="269"/>
    </location>
    <ligand>
        <name>Zn(2+)</name>
        <dbReference type="ChEBI" id="CHEBI:29105"/>
        <label>1</label>
    </ligand>
</feature>
<dbReference type="GO" id="GO:0046872">
    <property type="term" value="F:metal ion binding"/>
    <property type="evidence" value="ECO:0007669"/>
    <property type="project" value="UniProtKB-KW"/>
</dbReference>
<dbReference type="Pfam" id="PF18100">
    <property type="entry name" value="PDE4_UCR"/>
    <property type="match status" value="1"/>
</dbReference>
<name>A0A1I7SV98_BURXY</name>
<sequence>MTTTAGLLNNRLPEHKKSMLAPPTASPTTAGLLNPNNRRHTVWFDTGRRHGDDLIVTPFAQLLASLRNVRANFIAITNLPNEDDKYRMPRKLLLHTQALSEPAQQCAQETLEELDWCLDQLEAIQLHRSVSEMASSKPLSLQGSTAIASTSNCASPQLSLFNKAKTAAMSKISGVRRLRAPTHAGAPPEYGVECQKEIVVYMDRLGDWGINVFKINELSKGHALTSITYTILRERGLLKRFDIPATTLITYLLHLEHHYKDNPYHNQIHGADVTQSMHVLLSSTALEGVFTDQETLAAIFAAAIHDVDHPGYTNQYLINTNNELAIMYNDESVLEQHHLAVAFKLLQDVSCDFLVNWSKKQRQAFRKTVIGMVLATDMSKHMSLLADLKTMVESKKVAGNSVLQLDKYNDRIQVLQSMIHCADLSNPTKPIELYRNWNQRILEEYWKQGDKEKELGLEVSPMCDRYNVTIEKSQVGFIDYIVHPLFETWAELVHPHAQYILDQLEDNRQWYLSRIPDEPATAREGDDEDQEEDEDRMTQPLSGQLEPIPSPDESIGDSVELNN</sequence>
<dbReference type="PROSITE" id="PS00126">
    <property type="entry name" value="PDEASE_I_1"/>
    <property type="match status" value="1"/>
</dbReference>
<feature type="region of interest" description="Disordered" evidence="9">
    <location>
        <begin position="515"/>
        <end position="563"/>
    </location>
</feature>
<evidence type="ECO:0000259" key="10">
    <source>
        <dbReference type="PROSITE" id="PS51845"/>
    </source>
</evidence>
<keyword evidence="2 7" id="KW-0479">Metal-binding</keyword>
<feature type="binding site" evidence="6">
    <location>
        <position position="306"/>
    </location>
    <ligand>
        <name>AMP</name>
        <dbReference type="ChEBI" id="CHEBI:456215"/>
    </ligand>
</feature>
<dbReference type="EC" id="3.1.4.-" evidence="8"/>
<dbReference type="SMART" id="SM00471">
    <property type="entry name" value="HDc"/>
    <property type="match status" value="1"/>
</dbReference>
<feature type="region of interest" description="Disordered" evidence="9">
    <location>
        <begin position="1"/>
        <end position="34"/>
    </location>
</feature>
<dbReference type="InterPro" id="IPR003607">
    <property type="entry name" value="HD/PDEase_dom"/>
</dbReference>
<dbReference type="PRINTS" id="PR00387">
    <property type="entry name" value="PDIESTERASE1"/>
</dbReference>
<comment type="similarity">
    <text evidence="1 8">Belongs to the cyclic nucleotide phosphodiesterase family.</text>
</comment>
<feature type="compositionally biased region" description="Basic and acidic residues" evidence="9">
    <location>
        <begin position="515"/>
        <end position="524"/>
    </location>
</feature>
<dbReference type="CDD" id="cd00077">
    <property type="entry name" value="HDc"/>
    <property type="match status" value="1"/>
</dbReference>
<evidence type="ECO:0000256" key="2">
    <source>
        <dbReference type="ARBA" id="ARBA00022723"/>
    </source>
</evidence>
<dbReference type="WBParaSite" id="BXY_1697300.1">
    <property type="protein sequence ID" value="BXY_1697300.1"/>
    <property type="gene ID" value="BXY_1697300"/>
</dbReference>
<dbReference type="InterPro" id="IPR023174">
    <property type="entry name" value="PDEase_CS"/>
</dbReference>
<evidence type="ECO:0000256" key="1">
    <source>
        <dbReference type="ARBA" id="ARBA00007648"/>
    </source>
</evidence>
<evidence type="ECO:0000256" key="7">
    <source>
        <dbReference type="PIRSR" id="PIRSR623088-3"/>
    </source>
</evidence>
<feature type="binding site" evidence="7">
    <location>
        <position position="306"/>
    </location>
    <ligand>
        <name>Zn(2+)</name>
        <dbReference type="ChEBI" id="CHEBI:29105"/>
        <label>2</label>
    </ligand>
</feature>
<dbReference type="InterPro" id="IPR040844">
    <property type="entry name" value="PDE4_UCR"/>
</dbReference>
<feature type="domain" description="PDEase" evidence="10">
    <location>
        <begin position="186"/>
        <end position="518"/>
    </location>
</feature>
<dbReference type="GO" id="GO:0004114">
    <property type="term" value="F:3',5'-cyclic-nucleotide phosphodiesterase activity"/>
    <property type="evidence" value="ECO:0007669"/>
    <property type="project" value="InterPro"/>
</dbReference>
<evidence type="ECO:0000256" key="5">
    <source>
        <dbReference type="PIRSR" id="PIRSR623088-1"/>
    </source>
</evidence>
<feature type="binding site" evidence="7">
    <location>
        <position position="423"/>
    </location>
    <ligand>
        <name>Zn(2+)</name>
        <dbReference type="ChEBI" id="CHEBI:29105"/>
        <label>1</label>
    </ligand>
</feature>
<feature type="binding site" evidence="7">
    <location>
        <position position="305"/>
    </location>
    <ligand>
        <name>Zn(2+)</name>
        <dbReference type="ChEBI" id="CHEBI:29105"/>
        <label>1</label>
    </ligand>
</feature>
<feature type="compositionally biased region" description="Acidic residues" evidence="9">
    <location>
        <begin position="525"/>
        <end position="535"/>
    </location>
</feature>
<evidence type="ECO:0000256" key="4">
    <source>
        <dbReference type="ARBA" id="ARBA00023149"/>
    </source>
</evidence>
<dbReference type="PANTHER" id="PTHR11347">
    <property type="entry name" value="CYCLIC NUCLEOTIDE PHOSPHODIESTERASE"/>
    <property type="match status" value="1"/>
</dbReference>
<dbReference type="PROSITE" id="PS51845">
    <property type="entry name" value="PDEASE_I_2"/>
    <property type="match status" value="1"/>
</dbReference>
<keyword evidence="3 8" id="KW-0378">Hydrolase</keyword>
<dbReference type="FunFam" id="1.10.1300.10:FF:000001">
    <property type="entry name" value="Phosphodiesterase"/>
    <property type="match status" value="1"/>
</dbReference>
<dbReference type="AlphaFoldDB" id="A0A1I7SV98"/>
<comment type="cofactor">
    <cofactor evidence="8">
        <name>a divalent metal cation</name>
        <dbReference type="ChEBI" id="CHEBI:60240"/>
    </cofactor>
    <text evidence="8">Binds 2 divalent metal cations per subunit. Site 1 may preferentially bind zinc ions, while site 2 has a preference for magnesium and/or manganese ions.</text>
</comment>
<reference evidence="12" key="1">
    <citation type="submission" date="2016-11" db="UniProtKB">
        <authorList>
            <consortium name="WormBaseParasite"/>
        </authorList>
    </citation>
    <scope>IDENTIFICATION</scope>
</reference>
<feature type="binding site" evidence="6">
    <location>
        <begin position="265"/>
        <end position="269"/>
    </location>
    <ligand>
        <name>AMP</name>
        <dbReference type="ChEBI" id="CHEBI:456215"/>
    </ligand>
</feature>
<feature type="binding site" evidence="7">
    <location>
        <position position="306"/>
    </location>
    <ligand>
        <name>Zn(2+)</name>
        <dbReference type="ChEBI" id="CHEBI:29105"/>
        <label>1</label>
    </ligand>
</feature>
<accession>A0A1I7SV98</accession>
<dbReference type="Pfam" id="PF00233">
    <property type="entry name" value="PDEase_I"/>
    <property type="match status" value="1"/>
</dbReference>
<dbReference type="Gene3D" id="1.10.1300.10">
    <property type="entry name" value="3'5'-cyclic nucleotide phosphodiesterase, catalytic domain"/>
    <property type="match status" value="1"/>
</dbReference>